<feature type="active site" evidence="7">
    <location>
        <position position="124"/>
    </location>
</feature>
<dbReference type="PATRIC" id="fig|1623450.3.peg.236"/>
<dbReference type="OrthoDB" id="9815782at2"/>
<dbReference type="GO" id="GO:0009003">
    <property type="term" value="F:signal peptidase activity"/>
    <property type="evidence" value="ECO:0007669"/>
    <property type="project" value="UniProtKB-EC"/>
</dbReference>
<organism evidence="11 12">
    <name type="scientific">Methylophilales bacterium MBRS-H7</name>
    <dbReference type="NCBI Taxonomy" id="1623450"/>
    <lineage>
        <taxon>Bacteria</taxon>
        <taxon>Pseudomonadati</taxon>
        <taxon>Pseudomonadota</taxon>
        <taxon>Betaproteobacteria</taxon>
        <taxon>Nitrosomonadales</taxon>
        <taxon>OM43 clade</taxon>
    </lineage>
</organism>
<dbReference type="PROSITE" id="PS00501">
    <property type="entry name" value="SPASE_I_1"/>
    <property type="match status" value="1"/>
</dbReference>
<dbReference type="EMBL" id="CP011002">
    <property type="protein sequence ID" value="AKO65410.1"/>
    <property type="molecule type" value="Genomic_DNA"/>
</dbReference>
<feature type="active site" evidence="7">
    <location>
        <position position="69"/>
    </location>
</feature>
<dbReference type="PANTHER" id="PTHR43390">
    <property type="entry name" value="SIGNAL PEPTIDASE I"/>
    <property type="match status" value="1"/>
</dbReference>
<evidence type="ECO:0000256" key="2">
    <source>
        <dbReference type="ARBA" id="ARBA00009370"/>
    </source>
</evidence>
<evidence type="ECO:0000313" key="12">
    <source>
        <dbReference type="Proteomes" id="UP000066549"/>
    </source>
</evidence>
<sequence>MIFALILMISTFFTGLIYFFDLFFKSSNQHNNKALSKIIKVAKEFFPILLLVFVIRTFIVEPFKIPSGSMMPTLIAGDFIAVNKFSYGLRLPVFNKLIFETGSPQRGDVFVFHYPKDPSIDYIKRVIGLPGDNIRYENKKLFVNDVAISQTYTSIYKYSLKQDLEVSAKEFVEDHGEYSHSILIHDIPSESVEFVVPDGHYFAMGDNRDNSSDSRVWGFVPDELLVGKAFVIWLNFSEPNRIGNWIN</sequence>
<comment type="subcellular location">
    <subcellularLocation>
        <location evidence="9">Membrane</location>
        <topology evidence="9">Single-pass type II membrane protein</topology>
    </subcellularLocation>
</comment>
<protein>
    <recommendedName>
        <fullName evidence="4 8">Signal peptidase I</fullName>
        <ecNumber evidence="3 8">3.4.21.89</ecNumber>
    </recommendedName>
</protein>
<dbReference type="GO" id="GO:0006465">
    <property type="term" value="P:signal peptide processing"/>
    <property type="evidence" value="ECO:0007669"/>
    <property type="project" value="InterPro"/>
</dbReference>
<dbReference type="InterPro" id="IPR036286">
    <property type="entry name" value="LexA/Signal_pep-like_sf"/>
</dbReference>
<dbReference type="NCBIfam" id="TIGR02227">
    <property type="entry name" value="sigpep_I_bact"/>
    <property type="match status" value="1"/>
</dbReference>
<proteinExistence type="inferred from homology"/>
<keyword evidence="8" id="KW-0472">Membrane</keyword>
<comment type="similarity">
    <text evidence="2 9">Belongs to the peptidase S26 family.</text>
</comment>
<keyword evidence="6 8" id="KW-0378">Hydrolase</keyword>
<dbReference type="Pfam" id="PF10502">
    <property type="entry name" value="Peptidase_S26"/>
    <property type="match status" value="1"/>
</dbReference>
<dbReference type="InterPro" id="IPR000223">
    <property type="entry name" value="Pept_S26A_signal_pept_1"/>
</dbReference>
<dbReference type="InterPro" id="IPR019533">
    <property type="entry name" value="Peptidase_S26"/>
</dbReference>
<evidence type="ECO:0000256" key="6">
    <source>
        <dbReference type="ARBA" id="ARBA00022801"/>
    </source>
</evidence>
<evidence type="ECO:0000256" key="5">
    <source>
        <dbReference type="ARBA" id="ARBA00022670"/>
    </source>
</evidence>
<dbReference type="AlphaFoldDB" id="A0A0H4J052"/>
<feature type="transmembrane region" description="Helical" evidence="8">
    <location>
        <begin position="6"/>
        <end position="24"/>
    </location>
</feature>
<evidence type="ECO:0000313" key="11">
    <source>
        <dbReference type="EMBL" id="AKO65410.1"/>
    </source>
</evidence>
<evidence type="ECO:0000256" key="1">
    <source>
        <dbReference type="ARBA" id="ARBA00000677"/>
    </source>
</evidence>
<name>A0A0H4J052_9PROT</name>
<dbReference type="SUPFAM" id="SSF51306">
    <property type="entry name" value="LexA/Signal peptidase"/>
    <property type="match status" value="1"/>
</dbReference>
<evidence type="ECO:0000256" key="4">
    <source>
        <dbReference type="ARBA" id="ARBA00019232"/>
    </source>
</evidence>
<dbReference type="PROSITE" id="PS00760">
    <property type="entry name" value="SPASE_I_2"/>
    <property type="match status" value="1"/>
</dbReference>
<dbReference type="CDD" id="cd06530">
    <property type="entry name" value="S26_SPase_I"/>
    <property type="match status" value="1"/>
</dbReference>
<dbReference type="EC" id="3.4.21.89" evidence="3 8"/>
<reference evidence="11 12" key="1">
    <citation type="submission" date="2015-03" db="EMBL/GenBank/DDBJ databases">
        <title>Comparative analysis of the OM43 clade including a novel species from Red Sea uncovers genomic and metabolic diversity among marine methylotrophs.</title>
        <authorList>
            <person name="Jimenez-Infante F."/>
            <person name="Ngugi D.K."/>
            <person name="Vinu M."/>
            <person name="Alam I."/>
            <person name="Kamau A."/>
            <person name="Blom J."/>
            <person name="Bajic V.B."/>
            <person name="Stingl U."/>
        </authorList>
    </citation>
    <scope>NUCLEOTIDE SEQUENCE [LARGE SCALE GENOMIC DNA]</scope>
    <source>
        <strain evidence="11 12">MBRSH7</strain>
    </source>
</reference>
<keyword evidence="8" id="KW-0812">Transmembrane</keyword>
<dbReference type="PANTHER" id="PTHR43390:SF1">
    <property type="entry name" value="CHLOROPLAST PROCESSING PEPTIDASE"/>
    <property type="match status" value="1"/>
</dbReference>
<comment type="caution">
    <text evidence="9">Lacks conserved residue(s) required for the propagation of feature annotation.</text>
</comment>
<dbReference type="InterPro" id="IPR019757">
    <property type="entry name" value="Pept_S26A_signal_pept_1_Lys-AS"/>
</dbReference>
<dbReference type="InterPro" id="IPR019756">
    <property type="entry name" value="Pept_S26A_signal_pept_1_Ser-AS"/>
</dbReference>
<keyword evidence="12" id="KW-1185">Reference proteome</keyword>
<dbReference type="Gene3D" id="2.10.109.10">
    <property type="entry name" value="Umud Fragment, subunit A"/>
    <property type="match status" value="1"/>
</dbReference>
<evidence type="ECO:0000259" key="10">
    <source>
        <dbReference type="Pfam" id="PF10502"/>
    </source>
</evidence>
<dbReference type="GO" id="GO:0004252">
    <property type="term" value="F:serine-type endopeptidase activity"/>
    <property type="evidence" value="ECO:0007669"/>
    <property type="project" value="InterPro"/>
</dbReference>
<keyword evidence="8" id="KW-1133">Transmembrane helix</keyword>
<feature type="transmembrane region" description="Helical" evidence="8">
    <location>
        <begin position="45"/>
        <end position="63"/>
    </location>
</feature>
<feature type="domain" description="Peptidase S26" evidence="10">
    <location>
        <begin position="39"/>
        <end position="233"/>
    </location>
</feature>
<accession>A0A0H4J052</accession>
<dbReference type="GO" id="GO:0016020">
    <property type="term" value="C:membrane"/>
    <property type="evidence" value="ECO:0007669"/>
    <property type="project" value="UniProtKB-SubCell"/>
</dbReference>
<keyword evidence="5 8" id="KW-0645">Protease</keyword>
<evidence type="ECO:0000256" key="3">
    <source>
        <dbReference type="ARBA" id="ARBA00013208"/>
    </source>
</evidence>
<dbReference type="PRINTS" id="PR00727">
    <property type="entry name" value="LEADERPTASE"/>
</dbReference>
<gene>
    <name evidence="11" type="ORF">VI33_01190</name>
</gene>
<evidence type="ECO:0000256" key="9">
    <source>
        <dbReference type="RuleBase" id="RU362042"/>
    </source>
</evidence>
<evidence type="ECO:0000256" key="7">
    <source>
        <dbReference type="PIRSR" id="PIRSR600223-1"/>
    </source>
</evidence>
<comment type="catalytic activity">
    <reaction evidence="1 8">
        <text>Cleavage of hydrophobic, N-terminal signal or leader sequences from secreted and periplasmic proteins.</text>
        <dbReference type="EC" id="3.4.21.89"/>
    </reaction>
</comment>
<dbReference type="Proteomes" id="UP000066549">
    <property type="component" value="Chromosome"/>
</dbReference>
<evidence type="ECO:0000256" key="8">
    <source>
        <dbReference type="RuleBase" id="RU003993"/>
    </source>
</evidence>